<evidence type="ECO:0000313" key="1">
    <source>
        <dbReference type="EMBL" id="KAK5630261.1"/>
    </source>
</evidence>
<dbReference type="EMBL" id="JAWHQM010000015">
    <property type="protein sequence ID" value="KAK5630261.1"/>
    <property type="molecule type" value="Genomic_DNA"/>
</dbReference>
<sequence>MRGCGFLRDNADGDGGSLVRGRGLFAEIDVGLGMAVFFFVVANDEMPGYPAKSNCDSGIIHDANDKS</sequence>
<name>A0AAN7Z9K3_9PEZI</name>
<accession>A0AAN7Z9K3</accession>
<proteinExistence type="predicted"/>
<dbReference type="AlphaFoldDB" id="A0AAN7Z9K3"/>
<reference evidence="1 2" key="1">
    <citation type="submission" date="2023-10" db="EMBL/GenBank/DDBJ databases">
        <title>Draft genome sequence of Xylaria bambusicola isolate GMP-LS, the root and basal stem rot pathogen of sugarcane in Indonesia.</title>
        <authorList>
            <person name="Selvaraj P."/>
            <person name="Muralishankar V."/>
            <person name="Muruganantham S."/>
            <person name="Sp S."/>
            <person name="Haryani S."/>
            <person name="Lau K.J.X."/>
            <person name="Naqvi N.I."/>
        </authorList>
    </citation>
    <scope>NUCLEOTIDE SEQUENCE [LARGE SCALE GENOMIC DNA]</scope>
    <source>
        <strain evidence="1">GMP-LS</strain>
    </source>
</reference>
<gene>
    <name evidence="1" type="ORF">RRF57_005975</name>
</gene>
<evidence type="ECO:0000313" key="2">
    <source>
        <dbReference type="Proteomes" id="UP001305414"/>
    </source>
</evidence>
<protein>
    <submittedName>
        <fullName evidence="1">Uncharacterized protein</fullName>
    </submittedName>
</protein>
<comment type="caution">
    <text evidence="1">The sequence shown here is derived from an EMBL/GenBank/DDBJ whole genome shotgun (WGS) entry which is preliminary data.</text>
</comment>
<organism evidence="1 2">
    <name type="scientific">Xylaria bambusicola</name>
    <dbReference type="NCBI Taxonomy" id="326684"/>
    <lineage>
        <taxon>Eukaryota</taxon>
        <taxon>Fungi</taxon>
        <taxon>Dikarya</taxon>
        <taxon>Ascomycota</taxon>
        <taxon>Pezizomycotina</taxon>
        <taxon>Sordariomycetes</taxon>
        <taxon>Xylariomycetidae</taxon>
        <taxon>Xylariales</taxon>
        <taxon>Xylariaceae</taxon>
        <taxon>Xylaria</taxon>
    </lineage>
</organism>
<dbReference type="Proteomes" id="UP001305414">
    <property type="component" value="Unassembled WGS sequence"/>
</dbReference>
<keyword evidence="2" id="KW-1185">Reference proteome</keyword>